<keyword evidence="2" id="KW-1185">Reference proteome</keyword>
<dbReference type="AlphaFoldDB" id="A0A6A2ZRY7"/>
<dbReference type="Proteomes" id="UP000436088">
    <property type="component" value="Unassembled WGS sequence"/>
</dbReference>
<proteinExistence type="predicted"/>
<evidence type="ECO:0000313" key="1">
    <source>
        <dbReference type="EMBL" id="KAE8694658.1"/>
    </source>
</evidence>
<organism evidence="1 2">
    <name type="scientific">Hibiscus syriacus</name>
    <name type="common">Rose of Sharon</name>
    <dbReference type="NCBI Taxonomy" id="106335"/>
    <lineage>
        <taxon>Eukaryota</taxon>
        <taxon>Viridiplantae</taxon>
        <taxon>Streptophyta</taxon>
        <taxon>Embryophyta</taxon>
        <taxon>Tracheophyta</taxon>
        <taxon>Spermatophyta</taxon>
        <taxon>Magnoliopsida</taxon>
        <taxon>eudicotyledons</taxon>
        <taxon>Gunneridae</taxon>
        <taxon>Pentapetalae</taxon>
        <taxon>rosids</taxon>
        <taxon>malvids</taxon>
        <taxon>Malvales</taxon>
        <taxon>Malvaceae</taxon>
        <taxon>Malvoideae</taxon>
        <taxon>Hibiscus</taxon>
    </lineage>
</organism>
<name>A0A6A2ZRY7_HIBSY</name>
<sequence>MDNRDNHNDNAPSLVSREKLGEVAGWVSATVVSAFSPPSSVSPVSTSQSTILMMTTILTRPRTALSPTLKYPFLLRTNIDTCHGIFSVSVDLGFCLQEKEERKRTLYTLRFLLLLIEKWNCYAIKVGSFGYSMI</sequence>
<reference evidence="1" key="1">
    <citation type="submission" date="2019-09" db="EMBL/GenBank/DDBJ databases">
        <title>Draft genome information of white flower Hibiscus syriacus.</title>
        <authorList>
            <person name="Kim Y.-M."/>
        </authorList>
    </citation>
    <scope>NUCLEOTIDE SEQUENCE [LARGE SCALE GENOMIC DNA]</scope>
    <source>
        <strain evidence="1">YM2019G1</strain>
    </source>
</reference>
<accession>A0A6A2ZRY7</accession>
<gene>
    <name evidence="1" type="ORF">F3Y22_tig00110777pilonHSYRG00216</name>
</gene>
<comment type="caution">
    <text evidence="1">The sequence shown here is derived from an EMBL/GenBank/DDBJ whole genome shotgun (WGS) entry which is preliminary data.</text>
</comment>
<protein>
    <submittedName>
        <fullName evidence="1">Fiber protein Fb17</fullName>
    </submittedName>
</protein>
<dbReference type="EMBL" id="VEPZ02001107">
    <property type="protein sequence ID" value="KAE8694658.1"/>
    <property type="molecule type" value="Genomic_DNA"/>
</dbReference>
<evidence type="ECO:0000313" key="2">
    <source>
        <dbReference type="Proteomes" id="UP000436088"/>
    </source>
</evidence>